<evidence type="ECO:0000256" key="2">
    <source>
        <dbReference type="ARBA" id="ARBA00022525"/>
    </source>
</evidence>
<dbReference type="InterPro" id="IPR013783">
    <property type="entry name" value="Ig-like_fold"/>
</dbReference>
<dbReference type="KEGG" id="atq:GH723_14615"/>
<feature type="chain" id="PRO_5024386940" evidence="7">
    <location>
        <begin position="31"/>
        <end position="1397"/>
    </location>
</feature>
<keyword evidence="6" id="KW-0472">Membrane</keyword>
<dbReference type="GO" id="GO:0016020">
    <property type="term" value="C:membrane"/>
    <property type="evidence" value="ECO:0007669"/>
    <property type="project" value="InterPro"/>
</dbReference>
<dbReference type="Proteomes" id="UP000334019">
    <property type="component" value="Chromosome"/>
</dbReference>
<feature type="region of interest" description="Disordered" evidence="5">
    <location>
        <begin position="1343"/>
        <end position="1366"/>
    </location>
</feature>
<feature type="region of interest" description="Disordered" evidence="5">
    <location>
        <begin position="360"/>
        <end position="384"/>
    </location>
</feature>
<keyword evidence="6" id="KW-1133">Transmembrane helix</keyword>
<evidence type="ECO:0000259" key="8">
    <source>
        <dbReference type="PROSITE" id="PS50847"/>
    </source>
</evidence>
<dbReference type="GO" id="GO:0005975">
    <property type="term" value="P:carbohydrate metabolic process"/>
    <property type="evidence" value="ECO:0007669"/>
    <property type="project" value="UniProtKB-ARBA"/>
</dbReference>
<keyword evidence="3 7" id="KW-0732">Signal</keyword>
<evidence type="ECO:0000313" key="10">
    <source>
        <dbReference type="Proteomes" id="UP000334019"/>
    </source>
</evidence>
<dbReference type="Pfam" id="PF05345">
    <property type="entry name" value="He_PIG"/>
    <property type="match status" value="3"/>
</dbReference>
<dbReference type="RefSeq" id="WP_153760342.1">
    <property type="nucleotide sequence ID" value="NZ_CP045851.1"/>
</dbReference>
<dbReference type="InterPro" id="IPR015919">
    <property type="entry name" value="Cadherin-like_sf"/>
</dbReference>
<evidence type="ECO:0000256" key="1">
    <source>
        <dbReference type="ARBA" id="ARBA00022512"/>
    </source>
</evidence>
<proteinExistence type="predicted"/>
<evidence type="ECO:0000313" key="9">
    <source>
        <dbReference type="EMBL" id="QGG96236.1"/>
    </source>
</evidence>
<gene>
    <name evidence="9" type="ORF">GH723_14615</name>
</gene>
<dbReference type="Gene3D" id="2.60.40.10">
    <property type="entry name" value="Immunoglobulins"/>
    <property type="match status" value="9"/>
</dbReference>
<keyword evidence="4" id="KW-0572">Peptidoglycan-anchor</keyword>
<feature type="domain" description="Gram-positive cocci surface proteins LPxTG" evidence="8">
    <location>
        <begin position="1363"/>
        <end position="1397"/>
    </location>
</feature>
<protein>
    <submittedName>
        <fullName evidence="9">LPXTG cell wall anchor domain-containing protein</fullName>
    </submittedName>
</protein>
<organism evidence="9 10">
    <name type="scientific">Actinomarinicola tropica</name>
    <dbReference type="NCBI Taxonomy" id="2789776"/>
    <lineage>
        <taxon>Bacteria</taxon>
        <taxon>Bacillati</taxon>
        <taxon>Actinomycetota</taxon>
        <taxon>Acidimicrobiia</taxon>
        <taxon>Acidimicrobiales</taxon>
        <taxon>Iamiaceae</taxon>
        <taxon>Actinomarinicola</taxon>
    </lineage>
</organism>
<keyword evidence="10" id="KW-1185">Reference proteome</keyword>
<feature type="compositionally biased region" description="Basic and acidic residues" evidence="5">
    <location>
        <begin position="1347"/>
        <end position="1357"/>
    </location>
</feature>
<dbReference type="EMBL" id="CP045851">
    <property type="protein sequence ID" value="QGG96236.1"/>
    <property type="molecule type" value="Genomic_DNA"/>
</dbReference>
<accession>A0A5Q2RP77</accession>
<dbReference type="SUPFAM" id="SSF49313">
    <property type="entry name" value="Cadherin-like"/>
    <property type="match status" value="4"/>
</dbReference>
<feature type="transmembrane region" description="Helical" evidence="6">
    <location>
        <begin position="1372"/>
        <end position="1391"/>
    </location>
</feature>
<dbReference type="GO" id="GO:0005509">
    <property type="term" value="F:calcium ion binding"/>
    <property type="evidence" value="ECO:0007669"/>
    <property type="project" value="InterPro"/>
</dbReference>
<sequence>MLTARRNRRLAAAIALLCLIGVLAPTGVDASVGSAVMIDDFEGGADALPSRSVSTLPQGDSTTSNGGTYTFADGKMQITTGGNGNTAGAVIATWSGGPIDLTGGANNTQLLLELDQVQRTNPQNDWESAASITVEVFDTYGTQATSGSIGISNTFAHNIAIPFECTGGSTTCLSPTPHWDAITSVRLSIHHPTNYDGSRTTSTVVNRLWATPPGGIAPAPPTATIDVPSTVFAPSEEGVTFDVGFTSGGLPAPVTAVPQTDAGLTADGLTVGGTAPGPRNLAISGGPSHYTVQVTGMTGDGTVTLAVDEGAVADAWSQDNPASTTASSAFTLAVPPTLADDPLSTTTALAGTPFSATLSAGGHPTPTLTAAGLPSGLSLSDHGDGTGTVSGTVAAGAPGSVDVTFTATNVAGSASQTVTLTIHELLSVASGPDDVLWVDGVADAATWTFAGNPAVGAATVTERAGHTLDGATLDTSGDELSVTYDGSGVAVGDHVIDVDLTTEAGTTRFTRDVRVVEPIVLTSPTVLAGAVGDELTHDIIATGTGPLAVTATGLPAWATLEDHGDGTATISGTPPVGAAGVSSFTIDVVGAAGTLTESHDLTITSGPVAVESASTTISTGDALDLALGVDLGYPVADVTTSGLPTWMTAVVEDGDVVLTSDPTTPAQAGVHELTVTLSNVHGTQVVDVTVTVLDPAGIVPATPVMEAGRSGSATITADGFPLPSLSASGLPTWLDLLDLGDGTATLTGDVPVGAGGIHDISVTADNGHSTDTAVVAVTVVEAPQIADPGTIRVAAHGTLDGTFAVRGWPVPTLEVAGLPDGITATIDGRSLRMTGTPTATGRHEVDLTFTNDHGTHAATLVLEVTAAPNLSGPATASMTAGSAAEVQLTATGWEQPTVSVAAPLPAGLSLADHGGGDVRISGTPAPGSGGVHAITVTAANPSGDDAHTITVTIDEAPTWGTLAPAAVTVGGAPAAHTVQVGGYPVPTISATAPLPSGLTLTDNGDGTATLSGTPAPGTGGAYAVPLRATNRAGDESTHLSLTVAEASVVPEAPTDGGDVDPDEPLDVTIGATGHPTPTLTPAAPLPSGLTFVDNGDGTGTLAGTPARGAGGRHEIVIVVDNGVGTPQQQTIVVEIFEGADLDDPGRPAPAPLGEAIDLRFRSVGWPRPALSLDPPAGPVGLASLAGVRPAATSSGLPDGLTFVDNGDGTASIVGTPGPGTAGRHTLTVYASNEHGTSSLPFTFEIHEAATVSVADLDGTSRRTTAGHPVELTVTTTGFPVAAITASGLPPGLRLVDHGDGTATISGTVAVDAVATWPVRVVADNGAGDPQAATFDLIVVAPPAAPADDERPAGRRDALGGQSLPRTGSDARAPIVAGLGLVVLGAGLVVGGRRRRTA</sequence>
<keyword evidence="6" id="KW-0812">Transmembrane</keyword>
<feature type="signal peptide" evidence="7">
    <location>
        <begin position="1"/>
        <end position="30"/>
    </location>
</feature>
<evidence type="ECO:0000256" key="5">
    <source>
        <dbReference type="SAM" id="MobiDB-lite"/>
    </source>
</evidence>
<keyword evidence="2" id="KW-0964">Secreted</keyword>
<dbReference type="PROSITE" id="PS50847">
    <property type="entry name" value="GRAM_POS_ANCHORING"/>
    <property type="match status" value="1"/>
</dbReference>
<dbReference type="InterPro" id="IPR019931">
    <property type="entry name" value="LPXTG_anchor"/>
</dbReference>
<dbReference type="NCBIfam" id="TIGR01167">
    <property type="entry name" value="LPXTG_anchor"/>
    <property type="match status" value="1"/>
</dbReference>
<name>A0A5Q2RP77_9ACTN</name>
<evidence type="ECO:0000256" key="4">
    <source>
        <dbReference type="ARBA" id="ARBA00023088"/>
    </source>
</evidence>
<keyword evidence="1" id="KW-0134">Cell wall</keyword>
<reference evidence="9 10" key="1">
    <citation type="submission" date="2019-11" db="EMBL/GenBank/DDBJ databases">
        <authorList>
            <person name="He Y."/>
        </authorList>
    </citation>
    <scope>NUCLEOTIDE SEQUENCE [LARGE SCALE GENOMIC DNA]</scope>
    <source>
        <strain evidence="9 10">SCSIO 58843</strain>
    </source>
</reference>
<evidence type="ECO:0000256" key="3">
    <source>
        <dbReference type="ARBA" id="ARBA00022729"/>
    </source>
</evidence>
<evidence type="ECO:0000256" key="6">
    <source>
        <dbReference type="SAM" id="Phobius"/>
    </source>
</evidence>
<evidence type="ECO:0000256" key="7">
    <source>
        <dbReference type="SAM" id="SignalP"/>
    </source>
</evidence>